<evidence type="ECO:0000313" key="12">
    <source>
        <dbReference type="Proteomes" id="UP001066276"/>
    </source>
</evidence>
<dbReference type="PANTHER" id="PTHR46927:SF1">
    <property type="entry name" value="THAP DOMAIN-CONTAINING PROTEIN 5"/>
    <property type="match status" value="1"/>
</dbReference>
<dbReference type="InterPro" id="IPR006612">
    <property type="entry name" value="THAP_Znf"/>
</dbReference>
<gene>
    <name evidence="11" type="ORF">NDU88_004412</name>
</gene>
<dbReference type="GO" id="GO:0003677">
    <property type="term" value="F:DNA binding"/>
    <property type="evidence" value="ECO:0007669"/>
    <property type="project" value="UniProtKB-UniRule"/>
</dbReference>
<keyword evidence="5" id="KW-0175">Coiled coil</keyword>
<dbReference type="SMART" id="SM00692">
    <property type="entry name" value="DM3"/>
    <property type="match status" value="1"/>
</dbReference>
<evidence type="ECO:0000313" key="11">
    <source>
        <dbReference type="EMBL" id="KAJ1163965.1"/>
    </source>
</evidence>
<feature type="domain" description="THAP-type" evidence="10">
    <location>
        <begin position="1"/>
        <end position="85"/>
    </location>
</feature>
<name>A0AAV7SIV1_PLEWA</name>
<protein>
    <recommendedName>
        <fullName evidence="8">THAP domain-containing protein 5</fullName>
    </recommendedName>
</protein>
<dbReference type="PROSITE" id="PS50950">
    <property type="entry name" value="ZF_THAP"/>
    <property type="match status" value="1"/>
</dbReference>
<dbReference type="Proteomes" id="UP001066276">
    <property type="component" value="Chromosome 4_2"/>
</dbReference>
<evidence type="ECO:0000256" key="9">
    <source>
        <dbReference type="PROSITE-ProRule" id="PRU00309"/>
    </source>
</evidence>
<organism evidence="11 12">
    <name type="scientific">Pleurodeles waltl</name>
    <name type="common">Iberian ribbed newt</name>
    <dbReference type="NCBI Taxonomy" id="8319"/>
    <lineage>
        <taxon>Eukaryota</taxon>
        <taxon>Metazoa</taxon>
        <taxon>Chordata</taxon>
        <taxon>Craniata</taxon>
        <taxon>Vertebrata</taxon>
        <taxon>Euteleostomi</taxon>
        <taxon>Amphibia</taxon>
        <taxon>Batrachia</taxon>
        <taxon>Caudata</taxon>
        <taxon>Salamandroidea</taxon>
        <taxon>Salamandridae</taxon>
        <taxon>Pleurodelinae</taxon>
        <taxon>Pleurodeles</taxon>
    </lineage>
</organism>
<keyword evidence="3 9" id="KW-0863">Zinc-finger</keyword>
<dbReference type="GO" id="GO:0008270">
    <property type="term" value="F:zinc ion binding"/>
    <property type="evidence" value="ECO:0007669"/>
    <property type="project" value="UniProtKB-KW"/>
</dbReference>
<dbReference type="PANTHER" id="PTHR46927">
    <property type="entry name" value="AGAP005574-PA"/>
    <property type="match status" value="1"/>
</dbReference>
<dbReference type="AlphaFoldDB" id="A0AAV7SIV1"/>
<evidence type="ECO:0000256" key="3">
    <source>
        <dbReference type="ARBA" id="ARBA00022771"/>
    </source>
</evidence>
<evidence type="ECO:0000259" key="10">
    <source>
        <dbReference type="PROSITE" id="PS50950"/>
    </source>
</evidence>
<keyword evidence="4" id="KW-0862">Zinc</keyword>
<dbReference type="InterPro" id="IPR052224">
    <property type="entry name" value="THAP_domain_protein"/>
</dbReference>
<keyword evidence="7" id="KW-0539">Nucleus</keyword>
<keyword evidence="6 9" id="KW-0238">DNA-binding</keyword>
<evidence type="ECO:0000256" key="7">
    <source>
        <dbReference type="ARBA" id="ARBA00023242"/>
    </source>
</evidence>
<evidence type="ECO:0000256" key="5">
    <source>
        <dbReference type="ARBA" id="ARBA00023054"/>
    </source>
</evidence>
<evidence type="ECO:0000256" key="8">
    <source>
        <dbReference type="ARBA" id="ARBA00039526"/>
    </source>
</evidence>
<comment type="caution">
    <text evidence="11">The sequence shown here is derived from an EMBL/GenBank/DDBJ whole genome shotgun (WGS) entry which is preliminary data.</text>
</comment>
<reference evidence="11" key="1">
    <citation type="journal article" date="2022" name="bioRxiv">
        <title>Sequencing and chromosome-scale assembly of the giantPleurodeles waltlgenome.</title>
        <authorList>
            <person name="Brown T."/>
            <person name="Elewa A."/>
            <person name="Iarovenko S."/>
            <person name="Subramanian E."/>
            <person name="Araus A.J."/>
            <person name="Petzold A."/>
            <person name="Susuki M."/>
            <person name="Suzuki K.-i.T."/>
            <person name="Hayashi T."/>
            <person name="Toyoda A."/>
            <person name="Oliveira C."/>
            <person name="Osipova E."/>
            <person name="Leigh N.D."/>
            <person name="Simon A."/>
            <person name="Yun M.H."/>
        </authorList>
    </citation>
    <scope>NUCLEOTIDE SEQUENCE</scope>
    <source>
        <strain evidence="11">20211129_DDA</strain>
        <tissue evidence="11">Liver</tissue>
    </source>
</reference>
<keyword evidence="12" id="KW-1185">Reference proteome</keyword>
<dbReference type="Pfam" id="PF05485">
    <property type="entry name" value="THAP"/>
    <property type="match status" value="1"/>
</dbReference>
<evidence type="ECO:0000256" key="2">
    <source>
        <dbReference type="ARBA" id="ARBA00022723"/>
    </source>
</evidence>
<dbReference type="SMART" id="SM00980">
    <property type="entry name" value="THAP"/>
    <property type="match status" value="1"/>
</dbReference>
<comment type="subcellular location">
    <subcellularLocation>
        <location evidence="1">Nucleus</location>
    </subcellularLocation>
</comment>
<dbReference type="SUPFAM" id="SSF57716">
    <property type="entry name" value="Glucocorticoid receptor-like (DNA-binding domain)"/>
    <property type="match status" value="1"/>
</dbReference>
<accession>A0AAV7SIV1</accession>
<dbReference type="GO" id="GO:0005634">
    <property type="term" value="C:nucleus"/>
    <property type="evidence" value="ECO:0007669"/>
    <property type="project" value="UniProtKB-SubCell"/>
</dbReference>
<proteinExistence type="predicted"/>
<evidence type="ECO:0000256" key="1">
    <source>
        <dbReference type="ARBA" id="ARBA00004123"/>
    </source>
</evidence>
<evidence type="ECO:0000256" key="4">
    <source>
        <dbReference type="ARBA" id="ARBA00022833"/>
    </source>
</evidence>
<dbReference type="EMBL" id="JANPWB010000008">
    <property type="protein sequence ID" value="KAJ1163965.1"/>
    <property type="molecule type" value="Genomic_DNA"/>
</dbReference>
<evidence type="ECO:0000256" key="6">
    <source>
        <dbReference type="ARBA" id="ARBA00023125"/>
    </source>
</evidence>
<sequence length="382" mass="43184">MPRYCAAFSCRNRGSPAGRVERRLSFYPFPIHNGKRLRLWLQNMKRGSWTPSKHHFLCSDHFTVDSFDVRWGIRYLKQNAVPTIFSLPQDLQEQDSLNQGLKTVKLEVGEESPAAAESWTGSDACAQVENFDMVVQGETEGGIANRVNTEQVALTVKTSMDVCLHETSPLMKSRPSPDQDVALREYPENVINAVAETKKSELEIESELSTLSSTENNLPDSEESLSTLQQCNINSLQMDLFTQTTEPILTNKESIITILLPLHCSADPSLITYPLISAEHHFIAVENQDVDDSANNDIDSDAEVLQIEHSYCRQDFDREDLWEKISKLNAKIAFLEGQENNTVSRLRSLEALIGKLREENLFSDEKLKIVDKCCPAYEVRKT</sequence>
<keyword evidence="2" id="KW-0479">Metal-binding</keyword>